<comment type="caution">
    <text evidence="12">The sequence shown here is derived from an EMBL/GenBank/DDBJ whole genome shotgun (WGS) entry which is preliminary data.</text>
</comment>
<dbReference type="PIRSF" id="PIRSF001296">
    <property type="entry name" value="K_ATPase_KdpC"/>
    <property type="match status" value="1"/>
</dbReference>
<sequence>MKSNETSNQWEIAIRFFFLSILVFGFIYPLSVTGLSQTFFPFQANGSLVVNQGNIIGSELLAQKVNMENMFLYRPSAANYNTIPSGASNLSPSSSHLKTFVETRKSELESLGLRPDRCPELLYASGSGLDPHISVTCAREQAEFLNKHSKVPLEVINELIDKNTEYPLFGMIGQKRVNVTKLNVSWKQLKDE</sequence>
<evidence type="ECO:0000256" key="2">
    <source>
        <dbReference type="ARBA" id="ARBA00022475"/>
    </source>
</evidence>
<keyword evidence="1 11" id="KW-0813">Transport</keyword>
<comment type="function">
    <text evidence="11">Part of the high-affinity ATP-driven potassium transport (or Kdp) system, which catalyzes the hydrolysis of ATP coupled with the electrogenic transport of potassium into the cytoplasm. This subunit acts as a catalytic chaperone that increases the ATP-binding affinity of the ATP-hydrolyzing subunit KdpB by the formation of a transient KdpB/KdpC/ATP ternary complex.</text>
</comment>
<evidence type="ECO:0000256" key="10">
    <source>
        <dbReference type="ARBA" id="ARBA00023136"/>
    </source>
</evidence>
<reference evidence="12" key="1">
    <citation type="journal article" date="2019" name="PLoS Negl. Trop. Dis.">
        <title>Revisiting the worldwide diversity of Leptospira species in the environment.</title>
        <authorList>
            <person name="Vincent A.T."/>
            <person name="Schiettekatte O."/>
            <person name="Bourhy P."/>
            <person name="Veyrier F.J."/>
            <person name="Picardeau M."/>
        </authorList>
    </citation>
    <scope>NUCLEOTIDE SEQUENCE [LARGE SCALE GENOMIC DNA]</scope>
    <source>
        <strain evidence="12">201800287</strain>
    </source>
</reference>
<keyword evidence="4 11" id="KW-0812">Transmembrane</keyword>
<keyword evidence="10 11" id="KW-0472">Membrane</keyword>
<comment type="subcellular location">
    <subcellularLocation>
        <location evidence="11">Cell membrane</location>
        <topology evidence="11">Single-pass membrane protein</topology>
    </subcellularLocation>
</comment>
<evidence type="ECO:0000256" key="8">
    <source>
        <dbReference type="ARBA" id="ARBA00022989"/>
    </source>
</evidence>
<keyword evidence="9 11" id="KW-0406">Ion transport</keyword>
<comment type="similarity">
    <text evidence="11">Belongs to the KdpC family.</text>
</comment>
<accession>A0A4V3JKN6</accession>
<dbReference type="EMBL" id="RQFK01000011">
    <property type="protein sequence ID" value="TGK87102.1"/>
    <property type="molecule type" value="Genomic_DNA"/>
</dbReference>
<keyword evidence="5 11" id="KW-0547">Nucleotide-binding</keyword>
<comment type="subunit">
    <text evidence="11">The system is composed of three essential subunits: KdpA, KdpB and KdpC.</text>
</comment>
<dbReference type="InterPro" id="IPR003820">
    <property type="entry name" value="KdpC"/>
</dbReference>
<dbReference type="AlphaFoldDB" id="A0A4V3JKN6"/>
<evidence type="ECO:0000256" key="6">
    <source>
        <dbReference type="ARBA" id="ARBA00022840"/>
    </source>
</evidence>
<evidence type="ECO:0000256" key="3">
    <source>
        <dbReference type="ARBA" id="ARBA00022538"/>
    </source>
</evidence>
<feature type="transmembrane region" description="Helical" evidence="11">
    <location>
        <begin position="12"/>
        <end position="31"/>
    </location>
</feature>
<dbReference type="GO" id="GO:0005524">
    <property type="term" value="F:ATP binding"/>
    <property type="evidence" value="ECO:0007669"/>
    <property type="project" value="UniProtKB-UniRule"/>
</dbReference>
<name>A0A4V3JKN6_9LEPT</name>
<dbReference type="OrthoDB" id="9809491at2"/>
<dbReference type="RefSeq" id="WP_135600696.1">
    <property type="nucleotide sequence ID" value="NZ_RQFK01000011.1"/>
</dbReference>
<dbReference type="PANTHER" id="PTHR30042">
    <property type="entry name" value="POTASSIUM-TRANSPORTING ATPASE C CHAIN"/>
    <property type="match status" value="1"/>
</dbReference>
<dbReference type="GO" id="GO:0008556">
    <property type="term" value="F:P-type potassium transmembrane transporter activity"/>
    <property type="evidence" value="ECO:0007669"/>
    <property type="project" value="InterPro"/>
</dbReference>
<keyword evidence="3 11" id="KW-0633">Potassium transport</keyword>
<evidence type="ECO:0000256" key="7">
    <source>
        <dbReference type="ARBA" id="ARBA00022958"/>
    </source>
</evidence>
<evidence type="ECO:0000313" key="13">
    <source>
        <dbReference type="Proteomes" id="UP000298009"/>
    </source>
</evidence>
<evidence type="ECO:0000256" key="5">
    <source>
        <dbReference type="ARBA" id="ARBA00022741"/>
    </source>
</evidence>
<dbReference type="GO" id="GO:0005886">
    <property type="term" value="C:plasma membrane"/>
    <property type="evidence" value="ECO:0007669"/>
    <property type="project" value="UniProtKB-SubCell"/>
</dbReference>
<evidence type="ECO:0000256" key="9">
    <source>
        <dbReference type="ARBA" id="ARBA00023065"/>
    </source>
</evidence>
<dbReference type="Pfam" id="PF02669">
    <property type="entry name" value="KdpC"/>
    <property type="match status" value="1"/>
</dbReference>
<dbReference type="HAMAP" id="MF_00276">
    <property type="entry name" value="KdpC"/>
    <property type="match status" value="1"/>
</dbReference>
<dbReference type="Proteomes" id="UP000298009">
    <property type="component" value="Unassembled WGS sequence"/>
</dbReference>
<evidence type="ECO:0000256" key="11">
    <source>
        <dbReference type="HAMAP-Rule" id="MF_00276"/>
    </source>
</evidence>
<proteinExistence type="inferred from homology"/>
<keyword evidence="2 11" id="KW-1003">Cell membrane</keyword>
<gene>
    <name evidence="11" type="primary">kdpC</name>
    <name evidence="12" type="ORF">EHQ24_05780</name>
</gene>
<evidence type="ECO:0000313" key="12">
    <source>
        <dbReference type="EMBL" id="TGK87102.1"/>
    </source>
</evidence>
<evidence type="ECO:0000256" key="1">
    <source>
        <dbReference type="ARBA" id="ARBA00022448"/>
    </source>
</evidence>
<organism evidence="12 13">
    <name type="scientific">Leptospira noumeaensis</name>
    <dbReference type="NCBI Taxonomy" id="2484964"/>
    <lineage>
        <taxon>Bacteria</taxon>
        <taxon>Pseudomonadati</taxon>
        <taxon>Spirochaetota</taxon>
        <taxon>Spirochaetia</taxon>
        <taxon>Leptospirales</taxon>
        <taxon>Leptospiraceae</taxon>
        <taxon>Leptospira</taxon>
    </lineage>
</organism>
<evidence type="ECO:0000256" key="4">
    <source>
        <dbReference type="ARBA" id="ARBA00022692"/>
    </source>
</evidence>
<keyword evidence="6 11" id="KW-0067">ATP-binding</keyword>
<protein>
    <recommendedName>
        <fullName evidence="11">Potassium-transporting ATPase KdpC subunit</fullName>
    </recommendedName>
    <alternativeName>
        <fullName evidence="11">ATP phosphohydrolase [potassium-transporting] C chain</fullName>
    </alternativeName>
    <alternativeName>
        <fullName evidence="11">Potassium-binding and translocating subunit C</fullName>
    </alternativeName>
    <alternativeName>
        <fullName evidence="11">Potassium-translocating ATPase C chain</fullName>
    </alternativeName>
</protein>
<keyword evidence="13" id="KW-1185">Reference proteome</keyword>
<dbReference type="PANTHER" id="PTHR30042:SF2">
    <property type="entry name" value="POTASSIUM-TRANSPORTING ATPASE KDPC SUBUNIT"/>
    <property type="match status" value="1"/>
</dbReference>
<keyword evidence="7 11" id="KW-0630">Potassium</keyword>
<keyword evidence="8 11" id="KW-1133">Transmembrane helix</keyword>